<name>A0A9N7VAY3_PLEPL</name>
<dbReference type="AlphaFoldDB" id="A0A9N7VAY3"/>
<proteinExistence type="predicted"/>
<evidence type="ECO:0000313" key="1">
    <source>
        <dbReference type="EMBL" id="CAB1446186.1"/>
    </source>
</evidence>
<dbReference type="Proteomes" id="UP001153269">
    <property type="component" value="Unassembled WGS sequence"/>
</dbReference>
<keyword evidence="2" id="KW-1185">Reference proteome</keyword>
<dbReference type="EMBL" id="CADEAL010003907">
    <property type="protein sequence ID" value="CAB1446186.1"/>
    <property type="molecule type" value="Genomic_DNA"/>
</dbReference>
<reference evidence="1" key="1">
    <citation type="submission" date="2020-03" db="EMBL/GenBank/DDBJ databases">
        <authorList>
            <person name="Weist P."/>
        </authorList>
    </citation>
    <scope>NUCLEOTIDE SEQUENCE</scope>
</reference>
<accession>A0A9N7VAY3</accession>
<comment type="caution">
    <text evidence="1">The sequence shown here is derived from an EMBL/GenBank/DDBJ whole genome shotgun (WGS) entry which is preliminary data.</text>
</comment>
<gene>
    <name evidence="1" type="ORF">PLEPLA_LOCUS33924</name>
</gene>
<sequence>MESTRTQRPSREYIKGLEAHLGLSSCIETTQETTQASLTVWTQPHSLAAAQSELHVALNCRSRLKLPIENQKALHRIVKPAQRFIGVKLLDLEERYRTL</sequence>
<protein>
    <submittedName>
        <fullName evidence="1">Uncharacterized protein</fullName>
    </submittedName>
</protein>
<organism evidence="1 2">
    <name type="scientific">Pleuronectes platessa</name>
    <name type="common">European plaice</name>
    <dbReference type="NCBI Taxonomy" id="8262"/>
    <lineage>
        <taxon>Eukaryota</taxon>
        <taxon>Metazoa</taxon>
        <taxon>Chordata</taxon>
        <taxon>Craniata</taxon>
        <taxon>Vertebrata</taxon>
        <taxon>Euteleostomi</taxon>
        <taxon>Actinopterygii</taxon>
        <taxon>Neopterygii</taxon>
        <taxon>Teleostei</taxon>
        <taxon>Neoteleostei</taxon>
        <taxon>Acanthomorphata</taxon>
        <taxon>Carangaria</taxon>
        <taxon>Pleuronectiformes</taxon>
        <taxon>Pleuronectoidei</taxon>
        <taxon>Pleuronectidae</taxon>
        <taxon>Pleuronectes</taxon>
    </lineage>
</organism>
<evidence type="ECO:0000313" key="2">
    <source>
        <dbReference type="Proteomes" id="UP001153269"/>
    </source>
</evidence>